<evidence type="ECO:0000313" key="3">
    <source>
        <dbReference type="Proteomes" id="UP000638918"/>
    </source>
</evidence>
<evidence type="ECO:0008006" key="4">
    <source>
        <dbReference type="Google" id="ProtNLM"/>
    </source>
</evidence>
<comment type="caution">
    <text evidence="2">The sequence shown here is derived from an EMBL/GenBank/DDBJ whole genome shotgun (WGS) entry which is preliminary data.</text>
</comment>
<evidence type="ECO:0000313" key="2">
    <source>
        <dbReference type="EMBL" id="MBD7941174.1"/>
    </source>
</evidence>
<feature type="signal peptide" evidence="1">
    <location>
        <begin position="1"/>
        <end position="24"/>
    </location>
</feature>
<protein>
    <recommendedName>
        <fullName evidence="4">Spore coat protein U domain-containing protein</fullName>
    </recommendedName>
</protein>
<keyword evidence="1" id="KW-0732">Signal</keyword>
<keyword evidence="3" id="KW-1185">Reference proteome</keyword>
<dbReference type="Proteomes" id="UP000638918">
    <property type="component" value="Unassembled WGS sequence"/>
</dbReference>
<reference evidence="2 3" key="1">
    <citation type="submission" date="2020-08" db="EMBL/GenBank/DDBJ databases">
        <title>A Genomic Blueprint of the Chicken Gut Microbiome.</title>
        <authorList>
            <person name="Gilroy R."/>
            <person name="Ravi A."/>
            <person name="Getino M."/>
            <person name="Pursley I."/>
            <person name="Horton D.L."/>
            <person name="Alikhan N.-F."/>
            <person name="Baker D."/>
            <person name="Gharbi K."/>
            <person name="Hall N."/>
            <person name="Watson M."/>
            <person name="Adriaenssens E.M."/>
            <person name="Foster-Nyarko E."/>
            <person name="Jarju S."/>
            <person name="Secka A."/>
            <person name="Antonio M."/>
            <person name="Oren A."/>
            <person name="Chaudhuri R."/>
            <person name="La Ragione R.M."/>
            <person name="Hildebrand F."/>
            <person name="Pallen M.J."/>
        </authorList>
    </citation>
    <scope>NUCLEOTIDE SEQUENCE [LARGE SCALE GENOMIC DNA]</scope>
    <source>
        <strain evidence="2 3">Sa3CVA3</strain>
    </source>
</reference>
<sequence>MFVRFSTLAAICVAASTLAGVACAQATDGVEIALSATVTERCGFATTAPASVNVAADLEDANSQSLALRVDCNTPFHVSARSEDGRLINRSASDDFSGYAFTKVYGVRLELETDAGRVSSGRCLSSALVEGGDCVLAQPGGLGSGDGVAIGRDATLTVDWPAQTTLGRRLAAGDYSDTITISIAARS</sequence>
<feature type="chain" id="PRO_5045046878" description="Spore coat protein U domain-containing protein" evidence="1">
    <location>
        <begin position="25"/>
        <end position="187"/>
    </location>
</feature>
<gene>
    <name evidence="2" type="ORF">H9656_07225</name>
</gene>
<evidence type="ECO:0000256" key="1">
    <source>
        <dbReference type="SAM" id="SignalP"/>
    </source>
</evidence>
<accession>A0ABR8R0D1</accession>
<dbReference type="PROSITE" id="PS51257">
    <property type="entry name" value="PROKAR_LIPOPROTEIN"/>
    <property type="match status" value="1"/>
</dbReference>
<organism evidence="2 3">
    <name type="scientific">Brevundimonas guildfordensis</name>
    <dbReference type="NCBI Taxonomy" id="2762241"/>
    <lineage>
        <taxon>Bacteria</taxon>
        <taxon>Pseudomonadati</taxon>
        <taxon>Pseudomonadota</taxon>
        <taxon>Alphaproteobacteria</taxon>
        <taxon>Caulobacterales</taxon>
        <taxon>Caulobacteraceae</taxon>
        <taxon>Brevundimonas</taxon>
    </lineage>
</organism>
<dbReference type="EMBL" id="JACSQU010000001">
    <property type="protein sequence ID" value="MBD7941174.1"/>
    <property type="molecule type" value="Genomic_DNA"/>
</dbReference>
<proteinExistence type="predicted"/>
<name>A0ABR8R0D1_9CAUL</name>
<dbReference type="RefSeq" id="WP_191743484.1">
    <property type="nucleotide sequence ID" value="NZ_JACSQU010000001.1"/>
</dbReference>